<dbReference type="EMBL" id="GG662547">
    <property type="protein sequence ID" value="EAS02173.2"/>
    <property type="molecule type" value="Genomic_DNA"/>
</dbReference>
<dbReference type="Gene3D" id="2.60.120.10">
    <property type="entry name" value="Jelly Rolls"/>
    <property type="match status" value="2"/>
</dbReference>
<evidence type="ECO:0000259" key="2">
    <source>
        <dbReference type="PROSITE" id="PS50042"/>
    </source>
</evidence>
<dbReference type="InterPro" id="IPR018490">
    <property type="entry name" value="cNMP-bd_dom_sf"/>
</dbReference>
<dbReference type="RefSeq" id="XP_001022418.2">
    <property type="nucleotide sequence ID" value="XM_001022418.2"/>
</dbReference>
<feature type="region of interest" description="Disordered" evidence="1">
    <location>
        <begin position="199"/>
        <end position="229"/>
    </location>
</feature>
<dbReference type="GeneID" id="7838136"/>
<dbReference type="PANTHER" id="PTHR23011">
    <property type="entry name" value="CYCLIC NUCLEOTIDE-BINDING DOMAIN CONTAINING PROTEIN"/>
    <property type="match status" value="1"/>
</dbReference>
<feature type="compositionally biased region" description="Low complexity" evidence="1">
    <location>
        <begin position="992"/>
        <end position="1004"/>
    </location>
</feature>
<dbReference type="PROSITE" id="PS50042">
    <property type="entry name" value="CNMP_BINDING_3"/>
    <property type="match status" value="2"/>
</dbReference>
<dbReference type="SUPFAM" id="SSF51206">
    <property type="entry name" value="cAMP-binding domain-like"/>
    <property type="match status" value="2"/>
</dbReference>
<feature type="compositionally biased region" description="Low complexity" evidence="1">
    <location>
        <begin position="199"/>
        <end position="214"/>
    </location>
</feature>
<sequence length="1157" mass="136065">MSSHSTRKQANNSFMKDKKQVQYEPYNKKKSNNEIDQSAFFNNKNDDETTIDQNKSLYSLKNSQYSFEKTQYKKGSILVEEKQIDFFNANNVRNIIQKERKTPTDLINLGNALKNYWFFDDYKKTLPFSNYLSLLKSIEYQFVKKGEIVYSIGQKSTEMFVILEGSFFVLIRNPKSLIVYNTPKAAQQQLELNQQTQANNQNNQNQQQPPQQGQFVENGTKGTHQLENDGKNVNFSQAWEYIEQQTLQDEINKKMQAIKNKDGPLEWFEISDELSDTILVDSLKLGNNFGEFELMYNKLRSQIIIAREDSHLIKISQQQYELLPKEKNQKQYNSSLDFLYSFDFFHDWGRQMMNLLVCFEIVDCYLNQIIYKEQEESDYLYFVYQGEFEITKKIKADENHQKVLELANIPLFNYKKNIKSQIKNYADYSERVRICIYGPNTYFGDDELLHLEKRKTQATCISEVGVLYKLSLKKLVKIVCNQNNIWEMLQNNLRVKRKWQKQFFAQLNPENKQNQIPKMPEQKNIQSQIFEGQKLLYIPSEKFQARSYYKGFKDNYINNIQNAYSEAANNIINLHQRKSSSSQIECPSILLDKKDIHDSFTQYMKNISEGNKLNMNQLNYNDQYVTQNSPIQTTKYFNLKQELLNKQFFQERSKDLIQIQQNMVLLKRFKDHQKQLNKIDSNEQQQQEQLEEQILNLNQQSKQQNSKSKSSQNSKSKSPQSTNKVKEVGVRSNKTQQGQRNKQHNLSHKNSFSISDNKDMTSTDNQTKEKEIIVDRNSIIRKEDLPELNLESQDKNKKSSEKGIQIDLRIFHENTNEENFEKKKHFWYHITNSKEKITSQEFYDKLIDAVGGGVKRPQTKTDLRSKTQYKRKIFEAKNMNQSLNQSQVSYNLDESSIQQEKNNSNLGALSPFIPQAIEGNSFRKYYHQNKDKKQILDKLRFQRLMKPQIDEKINQEQQELQQGSTFFTTQIQLSPLKVNKRGSQTSRDNYRSKSSYNQSLNSSRRNSQILELQQELFGNILKTSVLKQQQFLCLGQTQKQNQNISQSINLDANTNNNNSSFGIQNQTILQSIIPFGEREESSISSENKRDSLLFSSPKKSIQYYDEKLHQQKLEVQINHKLNIPTHNKIFKEGDNIYIKTGGFPIKKPCPIRFIKQN</sequence>
<feature type="compositionally biased region" description="Polar residues" evidence="1">
    <location>
        <begin position="1"/>
        <end position="14"/>
    </location>
</feature>
<protein>
    <submittedName>
        <fullName evidence="3">Cyclic nucleotide-binding domain protein</fullName>
    </submittedName>
</protein>
<feature type="domain" description="Cyclic nucleotide-binding" evidence="2">
    <location>
        <begin position="262"/>
        <end position="341"/>
    </location>
</feature>
<dbReference type="InParanoid" id="I7MLI7"/>
<gene>
    <name evidence="3" type="ORF">TTHERM_00558560</name>
</gene>
<dbReference type="AlphaFoldDB" id="I7MLI7"/>
<accession>I7MLI7</accession>
<feature type="region of interest" description="Disordered" evidence="1">
    <location>
        <begin position="977"/>
        <end position="1004"/>
    </location>
</feature>
<proteinExistence type="predicted"/>
<feature type="region of interest" description="Disordered" evidence="1">
    <location>
        <begin position="1"/>
        <end position="47"/>
    </location>
</feature>
<organism evidence="3 4">
    <name type="scientific">Tetrahymena thermophila (strain SB210)</name>
    <dbReference type="NCBI Taxonomy" id="312017"/>
    <lineage>
        <taxon>Eukaryota</taxon>
        <taxon>Sar</taxon>
        <taxon>Alveolata</taxon>
        <taxon>Ciliophora</taxon>
        <taxon>Intramacronucleata</taxon>
        <taxon>Oligohymenophorea</taxon>
        <taxon>Hymenostomatida</taxon>
        <taxon>Tetrahymenina</taxon>
        <taxon>Tetrahymenidae</taxon>
        <taxon>Tetrahymena</taxon>
    </lineage>
</organism>
<dbReference type="KEGG" id="tet:TTHERM_00558560"/>
<dbReference type="OrthoDB" id="6051053at2759"/>
<name>I7MLI7_TETTS</name>
<keyword evidence="4" id="KW-1185">Reference proteome</keyword>
<feature type="domain" description="Cyclic nucleotide-binding" evidence="2">
    <location>
        <begin position="122"/>
        <end position="173"/>
    </location>
</feature>
<evidence type="ECO:0000313" key="4">
    <source>
        <dbReference type="Proteomes" id="UP000009168"/>
    </source>
</evidence>
<feature type="compositionally biased region" description="Polar residues" evidence="1">
    <location>
        <begin position="34"/>
        <end position="43"/>
    </location>
</feature>
<evidence type="ECO:0000256" key="1">
    <source>
        <dbReference type="SAM" id="MobiDB-lite"/>
    </source>
</evidence>
<dbReference type="InterPro" id="IPR014710">
    <property type="entry name" value="RmlC-like_jellyroll"/>
</dbReference>
<feature type="compositionally biased region" description="Basic and acidic residues" evidence="1">
    <location>
        <begin position="756"/>
        <end position="775"/>
    </location>
</feature>
<dbReference type="PANTHER" id="PTHR23011:SF28">
    <property type="entry name" value="CYCLIC NUCLEOTIDE-BINDING DOMAIN CONTAINING PROTEIN"/>
    <property type="match status" value="1"/>
</dbReference>
<reference evidence="4" key="1">
    <citation type="journal article" date="2006" name="PLoS Biol.">
        <title>Macronuclear genome sequence of the ciliate Tetrahymena thermophila, a model eukaryote.</title>
        <authorList>
            <person name="Eisen J.A."/>
            <person name="Coyne R.S."/>
            <person name="Wu M."/>
            <person name="Wu D."/>
            <person name="Thiagarajan M."/>
            <person name="Wortman J.R."/>
            <person name="Badger J.H."/>
            <person name="Ren Q."/>
            <person name="Amedeo P."/>
            <person name="Jones K.M."/>
            <person name="Tallon L.J."/>
            <person name="Delcher A.L."/>
            <person name="Salzberg S.L."/>
            <person name="Silva J.C."/>
            <person name="Haas B.J."/>
            <person name="Majoros W.H."/>
            <person name="Farzad M."/>
            <person name="Carlton J.M."/>
            <person name="Smith R.K. Jr."/>
            <person name="Garg J."/>
            <person name="Pearlman R.E."/>
            <person name="Karrer K.M."/>
            <person name="Sun L."/>
            <person name="Manning G."/>
            <person name="Elde N.C."/>
            <person name="Turkewitz A.P."/>
            <person name="Asai D.J."/>
            <person name="Wilkes D.E."/>
            <person name="Wang Y."/>
            <person name="Cai H."/>
            <person name="Collins K."/>
            <person name="Stewart B.A."/>
            <person name="Lee S.R."/>
            <person name="Wilamowska K."/>
            <person name="Weinberg Z."/>
            <person name="Ruzzo W.L."/>
            <person name="Wloga D."/>
            <person name="Gaertig J."/>
            <person name="Frankel J."/>
            <person name="Tsao C.-C."/>
            <person name="Gorovsky M.A."/>
            <person name="Keeling P.J."/>
            <person name="Waller R.F."/>
            <person name="Patron N.J."/>
            <person name="Cherry J.M."/>
            <person name="Stover N.A."/>
            <person name="Krieger C.J."/>
            <person name="del Toro C."/>
            <person name="Ryder H.F."/>
            <person name="Williamson S.C."/>
            <person name="Barbeau R.A."/>
            <person name="Hamilton E.P."/>
            <person name="Orias E."/>
        </authorList>
    </citation>
    <scope>NUCLEOTIDE SEQUENCE [LARGE SCALE GENOMIC DNA]</scope>
    <source>
        <strain evidence="4">SB210</strain>
    </source>
</reference>
<feature type="region of interest" description="Disordered" evidence="1">
    <location>
        <begin position="700"/>
        <end position="775"/>
    </location>
</feature>
<dbReference type="Proteomes" id="UP000009168">
    <property type="component" value="Unassembled WGS sequence"/>
</dbReference>
<dbReference type="InterPro" id="IPR000595">
    <property type="entry name" value="cNMP-bd_dom"/>
</dbReference>
<feature type="compositionally biased region" description="Low complexity" evidence="1">
    <location>
        <begin position="700"/>
        <end position="723"/>
    </location>
</feature>
<evidence type="ECO:0000313" key="3">
    <source>
        <dbReference type="EMBL" id="EAS02173.2"/>
    </source>
</evidence>